<dbReference type="EMBL" id="KZ819672">
    <property type="protein sequence ID" value="PWN26244.1"/>
    <property type="molecule type" value="Genomic_DNA"/>
</dbReference>
<name>A0A316UMQ1_9BASI</name>
<feature type="transmembrane region" description="Helical" evidence="5">
    <location>
        <begin position="156"/>
        <end position="177"/>
    </location>
</feature>
<dbReference type="PANTHER" id="PTHR42718:SF10">
    <property type="entry name" value="TRANSPORTER, PUTATIVE (AFU_ORTHOLOGUE AFUA_8G06760)-RELATED"/>
    <property type="match status" value="1"/>
</dbReference>
<dbReference type="OrthoDB" id="440755at2759"/>
<gene>
    <name evidence="7" type="ORF">BDZ90DRAFT_233379</name>
</gene>
<comment type="subcellular location">
    <subcellularLocation>
        <location evidence="1">Membrane</location>
        <topology evidence="1">Multi-pass membrane protein</topology>
    </subcellularLocation>
</comment>
<evidence type="ECO:0000313" key="7">
    <source>
        <dbReference type="EMBL" id="PWN26244.1"/>
    </source>
</evidence>
<dbReference type="GO" id="GO:0022857">
    <property type="term" value="F:transmembrane transporter activity"/>
    <property type="evidence" value="ECO:0007669"/>
    <property type="project" value="InterPro"/>
</dbReference>
<evidence type="ECO:0000313" key="8">
    <source>
        <dbReference type="Proteomes" id="UP000245884"/>
    </source>
</evidence>
<sequence>MPLASIRSQSTDDPQIFFPRLYSPKWTPLLLVISVTGSTFLQTLWSGALTIAIPTIGKQLGLAGNNLQWPLTLFSLFQGSFLLMAGALSDSLGRRLFFIIGIIWSFAISLAIAFVRDSKSFIALNSLLGFGCAILSPSATGLLATIADPKLRSWSYAALGAGQPLGFVVGLLAAGFLAERWRVIAYMFSGGAFLFFVTALMSLPAHDPPPHAPSSRRELLSRFDWLGAALSTTGLVLLTFALADAGSSSRGWKTPFVPAMLPLSALALAAWGLWEKRLERRFANGTSKVAPLLPLTIFRAPTLSPLLGMVFLLWLTFNVFSYFATLWIQEVQRLDSLEAAVRFIPMVVAGIFFNLVAGFAMSRIHALWLIVSGGIGGAGSCLILALINKDTSYWAGLFPAFILTVATDLVFPCAQLQSVKSVGPARAALAGGLFSTTTRLATSLGLALTATISGQVTAKYAHSQGGLDATAPQALIKGYQAAMWFCFAGSIAGVVVACIWLRGVGIIGDSVDRRDIAPDKASIKGREPHEVDDAALAHHDPIALALAVPPQACSREVDDGIELSNIRGTRTRTACSHLVERV</sequence>
<dbReference type="PANTHER" id="PTHR42718">
    <property type="entry name" value="MAJOR FACILITATOR SUPERFAMILY MULTIDRUG TRANSPORTER MFSC"/>
    <property type="match status" value="1"/>
</dbReference>
<dbReference type="AlphaFoldDB" id="A0A316UMQ1"/>
<feature type="transmembrane region" description="Helical" evidence="5">
    <location>
        <begin position="223"/>
        <end position="243"/>
    </location>
</feature>
<dbReference type="InterPro" id="IPR011701">
    <property type="entry name" value="MFS"/>
</dbReference>
<feature type="transmembrane region" description="Helical" evidence="5">
    <location>
        <begin position="96"/>
        <end position="115"/>
    </location>
</feature>
<accession>A0A316UMQ1</accession>
<feature type="transmembrane region" description="Helical" evidence="5">
    <location>
        <begin position="393"/>
        <end position="411"/>
    </location>
</feature>
<keyword evidence="2 5" id="KW-0812">Transmembrane</keyword>
<dbReference type="GeneID" id="37028432"/>
<feature type="domain" description="Major facilitator superfamily (MFS) profile" evidence="6">
    <location>
        <begin position="31"/>
        <end position="505"/>
    </location>
</feature>
<keyword evidence="8" id="KW-1185">Reference proteome</keyword>
<keyword evidence="4 5" id="KW-0472">Membrane</keyword>
<dbReference type="InterPro" id="IPR020846">
    <property type="entry name" value="MFS_dom"/>
</dbReference>
<evidence type="ECO:0000259" key="6">
    <source>
        <dbReference type="PROSITE" id="PS50850"/>
    </source>
</evidence>
<organism evidence="7 8">
    <name type="scientific">Jaminaea rosea</name>
    <dbReference type="NCBI Taxonomy" id="1569628"/>
    <lineage>
        <taxon>Eukaryota</taxon>
        <taxon>Fungi</taxon>
        <taxon>Dikarya</taxon>
        <taxon>Basidiomycota</taxon>
        <taxon>Ustilaginomycotina</taxon>
        <taxon>Exobasidiomycetes</taxon>
        <taxon>Microstromatales</taxon>
        <taxon>Microstromatales incertae sedis</taxon>
        <taxon>Jaminaea</taxon>
    </lineage>
</organism>
<dbReference type="PROSITE" id="PS50850">
    <property type="entry name" value="MFS"/>
    <property type="match status" value="1"/>
</dbReference>
<feature type="transmembrane region" description="Helical" evidence="5">
    <location>
        <begin position="255"/>
        <end position="274"/>
    </location>
</feature>
<keyword evidence="3 5" id="KW-1133">Transmembrane helix</keyword>
<feature type="transmembrane region" description="Helical" evidence="5">
    <location>
        <begin position="306"/>
        <end position="328"/>
    </location>
</feature>
<dbReference type="InterPro" id="IPR036259">
    <property type="entry name" value="MFS_trans_sf"/>
</dbReference>
<dbReference type="RefSeq" id="XP_025360856.1">
    <property type="nucleotide sequence ID" value="XM_025506609.1"/>
</dbReference>
<evidence type="ECO:0000256" key="5">
    <source>
        <dbReference type="SAM" id="Phobius"/>
    </source>
</evidence>
<dbReference type="PROSITE" id="PS00216">
    <property type="entry name" value="SUGAR_TRANSPORT_1"/>
    <property type="match status" value="1"/>
</dbReference>
<feature type="transmembrane region" description="Helical" evidence="5">
    <location>
        <begin position="69"/>
        <end position="89"/>
    </location>
</feature>
<dbReference type="Pfam" id="PF07690">
    <property type="entry name" value="MFS_1"/>
    <property type="match status" value="1"/>
</dbReference>
<reference evidence="7 8" key="1">
    <citation type="journal article" date="2018" name="Mol. Biol. Evol.">
        <title>Broad Genomic Sampling Reveals a Smut Pathogenic Ancestry of the Fungal Clade Ustilaginomycotina.</title>
        <authorList>
            <person name="Kijpornyongpan T."/>
            <person name="Mondo S.J."/>
            <person name="Barry K."/>
            <person name="Sandor L."/>
            <person name="Lee J."/>
            <person name="Lipzen A."/>
            <person name="Pangilinan J."/>
            <person name="LaButti K."/>
            <person name="Hainaut M."/>
            <person name="Henrissat B."/>
            <person name="Grigoriev I.V."/>
            <person name="Spatafora J.W."/>
            <person name="Aime M.C."/>
        </authorList>
    </citation>
    <scope>NUCLEOTIDE SEQUENCE [LARGE SCALE GENOMIC DNA]</scope>
    <source>
        <strain evidence="7 8">MCA 5214</strain>
    </source>
</reference>
<feature type="transmembrane region" description="Helical" evidence="5">
    <location>
        <begin position="367"/>
        <end position="387"/>
    </location>
</feature>
<evidence type="ECO:0000256" key="3">
    <source>
        <dbReference type="ARBA" id="ARBA00022989"/>
    </source>
</evidence>
<dbReference type="Gene3D" id="1.20.1250.20">
    <property type="entry name" value="MFS general substrate transporter like domains"/>
    <property type="match status" value="2"/>
</dbReference>
<dbReference type="STRING" id="1569628.A0A316UMQ1"/>
<feature type="transmembrane region" description="Helical" evidence="5">
    <location>
        <begin position="183"/>
        <end position="203"/>
    </location>
</feature>
<evidence type="ECO:0000256" key="4">
    <source>
        <dbReference type="ARBA" id="ARBA00023136"/>
    </source>
</evidence>
<dbReference type="GO" id="GO:0016020">
    <property type="term" value="C:membrane"/>
    <property type="evidence" value="ECO:0007669"/>
    <property type="project" value="UniProtKB-SubCell"/>
</dbReference>
<feature type="transmembrane region" description="Helical" evidence="5">
    <location>
        <begin position="482"/>
        <end position="503"/>
    </location>
</feature>
<evidence type="ECO:0000256" key="1">
    <source>
        <dbReference type="ARBA" id="ARBA00004141"/>
    </source>
</evidence>
<dbReference type="Proteomes" id="UP000245884">
    <property type="component" value="Unassembled WGS sequence"/>
</dbReference>
<evidence type="ECO:0000256" key="2">
    <source>
        <dbReference type="ARBA" id="ARBA00022692"/>
    </source>
</evidence>
<dbReference type="InterPro" id="IPR005829">
    <property type="entry name" value="Sugar_transporter_CS"/>
</dbReference>
<proteinExistence type="predicted"/>
<feature type="transmembrane region" description="Helical" evidence="5">
    <location>
        <begin position="29"/>
        <end position="57"/>
    </location>
</feature>
<protein>
    <recommendedName>
        <fullName evidence="6">Major facilitator superfamily (MFS) profile domain-containing protein</fullName>
    </recommendedName>
</protein>
<feature type="transmembrane region" description="Helical" evidence="5">
    <location>
        <begin position="340"/>
        <end position="360"/>
    </location>
</feature>
<dbReference type="SUPFAM" id="SSF103473">
    <property type="entry name" value="MFS general substrate transporter"/>
    <property type="match status" value="2"/>
</dbReference>
<feature type="transmembrane region" description="Helical" evidence="5">
    <location>
        <begin position="121"/>
        <end position="144"/>
    </location>
</feature>